<proteinExistence type="inferred from homology"/>
<dbReference type="SUPFAM" id="SSF53474">
    <property type="entry name" value="alpha/beta-Hydrolases"/>
    <property type="match status" value="1"/>
</dbReference>
<dbReference type="OrthoDB" id="3039123at2759"/>
<evidence type="ECO:0000256" key="8">
    <source>
        <dbReference type="RuleBase" id="RU361238"/>
    </source>
</evidence>
<dbReference type="PANTHER" id="PTHR33938">
    <property type="entry name" value="FERULOYL ESTERASE B-RELATED"/>
    <property type="match status" value="1"/>
</dbReference>
<name>A0A2T2ZXG9_9PEZI</name>
<gene>
    <name evidence="9" type="ORF">BD289DRAFT_376048</name>
</gene>
<sequence length="539" mass="58626">MVKLPLVASAASLAASASVNSTCNVDYIKGFLPSNTTVFYADHYDYNSTFAFPQDLNYGSLTSPHPTTSFTVPKAACYIQANISLPGDTQHSVGIILPDEWNGRFMTVGNGEFAGSIGWAAIIDASWYGFATVSSDLGHEGNNGSFGYHNEAALQNFGWRALHDAVVNTKSVISGYYGQNSSYNYYRGCSAGGKQGFKEVEMFPEDFDGVIAGAPAWWFKRLQLWVVVNTLWNEDTTASSYLDSATLEAVAAEVIAQCDPQDGVVDGILQNPKGCVFRPQTLLCGASINNATCLNGDQIALIDKMHSDWKTENNTFVFPGWMLGTEASWSTTGPDSDFVTYIQYMLQIGSDWTTADWNDDLIALSDSLNPGNATADDFDISPFYNRGGKLIHYHGLADPSIPTGSSYYLYDQISASLVPQGIDLDDFYKFYLIPGMQHCEMTSQDAPWYISGDGQNTALTGTVHGVPGFEDAKHDVVLAMMAWVENGTAPTDIVATRWNNDMPADGVAIQRPLCPYPSQATYVGTGNTSLPENWNCTQV</sequence>
<keyword evidence="3" id="KW-0479">Metal-binding</keyword>
<evidence type="ECO:0000256" key="6">
    <source>
        <dbReference type="ARBA" id="ARBA00022837"/>
    </source>
</evidence>
<dbReference type="GO" id="GO:0046872">
    <property type="term" value="F:metal ion binding"/>
    <property type="evidence" value="ECO:0007669"/>
    <property type="project" value="UniProtKB-KW"/>
</dbReference>
<evidence type="ECO:0000256" key="4">
    <source>
        <dbReference type="ARBA" id="ARBA00022729"/>
    </source>
</evidence>
<feature type="chain" id="PRO_5015371751" description="Carboxylic ester hydrolase" evidence="8">
    <location>
        <begin position="22"/>
        <end position="539"/>
    </location>
</feature>
<dbReference type="EMBL" id="KZ678585">
    <property type="protein sequence ID" value="PSR78920.1"/>
    <property type="molecule type" value="Genomic_DNA"/>
</dbReference>
<organism evidence="9 10">
    <name type="scientific">Coniella lustricola</name>
    <dbReference type="NCBI Taxonomy" id="2025994"/>
    <lineage>
        <taxon>Eukaryota</taxon>
        <taxon>Fungi</taxon>
        <taxon>Dikarya</taxon>
        <taxon>Ascomycota</taxon>
        <taxon>Pezizomycotina</taxon>
        <taxon>Sordariomycetes</taxon>
        <taxon>Sordariomycetidae</taxon>
        <taxon>Diaporthales</taxon>
        <taxon>Schizoparmaceae</taxon>
        <taxon>Coniella</taxon>
    </lineage>
</organism>
<dbReference type="AlphaFoldDB" id="A0A2T2ZXG9"/>
<keyword evidence="7" id="KW-1015">Disulfide bond</keyword>
<feature type="signal peptide" evidence="8">
    <location>
        <begin position="1"/>
        <end position="21"/>
    </location>
</feature>
<protein>
    <recommendedName>
        <fullName evidence="8">Carboxylic ester hydrolase</fullName>
        <ecNumber evidence="8">3.1.1.-</ecNumber>
    </recommendedName>
</protein>
<keyword evidence="2" id="KW-0719">Serine esterase</keyword>
<dbReference type="GO" id="GO:0030600">
    <property type="term" value="F:feruloyl esterase activity"/>
    <property type="evidence" value="ECO:0007669"/>
    <property type="project" value="UniProtKB-ARBA"/>
</dbReference>
<keyword evidence="6" id="KW-0106">Calcium</keyword>
<keyword evidence="10" id="KW-1185">Reference proteome</keyword>
<keyword evidence="4 8" id="KW-0732">Signal</keyword>
<evidence type="ECO:0000313" key="10">
    <source>
        <dbReference type="Proteomes" id="UP000241462"/>
    </source>
</evidence>
<evidence type="ECO:0000256" key="1">
    <source>
        <dbReference type="ARBA" id="ARBA00006249"/>
    </source>
</evidence>
<keyword evidence="5 8" id="KW-0378">Hydrolase</keyword>
<dbReference type="InterPro" id="IPR011118">
    <property type="entry name" value="Tannase/feruloyl_esterase"/>
</dbReference>
<evidence type="ECO:0000313" key="9">
    <source>
        <dbReference type="EMBL" id="PSR78920.1"/>
    </source>
</evidence>
<evidence type="ECO:0000256" key="2">
    <source>
        <dbReference type="ARBA" id="ARBA00022487"/>
    </source>
</evidence>
<dbReference type="InterPro" id="IPR029058">
    <property type="entry name" value="AB_hydrolase_fold"/>
</dbReference>
<dbReference type="InParanoid" id="A0A2T2ZXG9"/>
<accession>A0A2T2ZXG9</accession>
<comment type="similarity">
    <text evidence="1 8">Belongs to the tannase family.</text>
</comment>
<dbReference type="Proteomes" id="UP000241462">
    <property type="component" value="Unassembled WGS sequence"/>
</dbReference>
<dbReference type="PANTHER" id="PTHR33938:SF2">
    <property type="entry name" value="CARBOXYLIC ESTER HYDROLASE"/>
    <property type="match status" value="1"/>
</dbReference>
<reference evidence="9 10" key="1">
    <citation type="journal article" date="2018" name="Mycol. Prog.">
        <title>Coniella lustricola, a new species from submerged detritus.</title>
        <authorList>
            <person name="Raudabaugh D.B."/>
            <person name="Iturriaga T."/>
            <person name="Carver A."/>
            <person name="Mondo S."/>
            <person name="Pangilinan J."/>
            <person name="Lipzen A."/>
            <person name="He G."/>
            <person name="Amirebrahimi M."/>
            <person name="Grigoriev I.V."/>
            <person name="Miller A.N."/>
        </authorList>
    </citation>
    <scope>NUCLEOTIDE SEQUENCE [LARGE SCALE GENOMIC DNA]</scope>
    <source>
        <strain evidence="9 10">B22-T-1</strain>
    </source>
</reference>
<evidence type="ECO:0000256" key="5">
    <source>
        <dbReference type="ARBA" id="ARBA00022801"/>
    </source>
</evidence>
<dbReference type="EC" id="3.1.1.-" evidence="8"/>
<dbReference type="Pfam" id="PF07519">
    <property type="entry name" value="Tannase"/>
    <property type="match status" value="2"/>
</dbReference>
<evidence type="ECO:0000256" key="7">
    <source>
        <dbReference type="ARBA" id="ARBA00023157"/>
    </source>
</evidence>
<evidence type="ECO:0000256" key="3">
    <source>
        <dbReference type="ARBA" id="ARBA00022723"/>
    </source>
</evidence>